<evidence type="ECO:0000256" key="4">
    <source>
        <dbReference type="SAM" id="MobiDB-lite"/>
    </source>
</evidence>
<dbReference type="EMBL" id="JAFNEN010000358">
    <property type="protein sequence ID" value="KAG8184846.1"/>
    <property type="molecule type" value="Genomic_DNA"/>
</dbReference>
<reference evidence="6 7" key="1">
    <citation type="journal article" date="2022" name="Nat. Ecol. Evol.">
        <title>A masculinizing supergene underlies an exaggerated male reproductive morph in a spider.</title>
        <authorList>
            <person name="Hendrickx F."/>
            <person name="De Corte Z."/>
            <person name="Sonet G."/>
            <person name="Van Belleghem S.M."/>
            <person name="Kostlbacher S."/>
            <person name="Vangestel C."/>
        </authorList>
    </citation>
    <scope>NUCLEOTIDE SEQUENCE [LARGE SCALE GENOMIC DNA]</scope>
    <source>
        <strain evidence="6">W744_W776</strain>
    </source>
</reference>
<evidence type="ECO:0000256" key="3">
    <source>
        <dbReference type="PROSITE-ProRule" id="PRU00649"/>
    </source>
</evidence>
<keyword evidence="7" id="KW-1185">Reference proteome</keyword>
<sequence length="692" mass="78269">MAATLKASLVHWKKKLERITDEEAILATIHKLSKVPITLELLQDTGIGKTIRSLAKKPGKVGSKSSQVLLSWRDVVATAQETPDKHSKHSSHKKELSNGDKSHDKHSSSSHEKHKSKHSSDSNHKQKHLNSGQDPESFTSKSDSKEKHRKSNHSSDSNHKQKHVNHSSESKYKEHENHKKSSKHSSDHRQKSVNEDSNNSFGSDSIERKVRSFDSSSKKPAKDDTQLTFSMTNGGGENLQFETNGKIKSFSVQYNDKKRKHESSDGDTVEKKPKTEKPPKSETSDHKKSERKEEKVKVKHEHKSEKSQKDKNARMKVSSKPVKVEPNEGFTASEVRFEDCLGFNDVVPVKKKKVSKTLSEKKKPHVKKEDSKSSRKSHTTMNHKIKTENFETDLPNLLQQQPPTMMKEVDILSTLPQTQPNYRPLPQRSYDSPKQKKVLSNEEAIMFTSSRREKTSVYSGKKSAGYTEVPTLLNACIQVLIENIDAIEYMGGVVPYFVLKQVLVKCTPQQLYNIEDYNPYLLEDTQELWEVHYKKEFRNLQRQENETWRDAYLRAVEEREMKFRNITANISASMSTKYKPGRQVKLAYVDSFVKPPRDVARKQAKNGTALPVNHPVKAGPPSKATPRPTAPAINAAAVAVASTSRAREIVPKKPSSPPDGKDVKEHEAVFPALNTYLPFLVFNSGRSTENGH</sequence>
<feature type="region of interest" description="Disordered" evidence="4">
    <location>
        <begin position="350"/>
        <end position="381"/>
    </location>
</feature>
<dbReference type="AlphaFoldDB" id="A0AAV6UNL9"/>
<dbReference type="InterPro" id="IPR051870">
    <property type="entry name" value="Elongin-A_domain"/>
</dbReference>
<evidence type="ECO:0000259" key="5">
    <source>
        <dbReference type="PROSITE" id="PS51319"/>
    </source>
</evidence>
<dbReference type="GO" id="GO:0006368">
    <property type="term" value="P:transcription elongation by RNA polymerase II"/>
    <property type="evidence" value="ECO:0007669"/>
    <property type="project" value="InterPro"/>
</dbReference>
<dbReference type="PROSITE" id="PS51319">
    <property type="entry name" value="TFIIS_N"/>
    <property type="match status" value="1"/>
</dbReference>
<dbReference type="PANTHER" id="PTHR15141:SF76">
    <property type="entry name" value="TRANSCRIPTION ELONGATION FACTOR B POLYPEPTIDE 3"/>
    <property type="match status" value="1"/>
</dbReference>
<feature type="domain" description="TFIIS N-terminal" evidence="5">
    <location>
        <begin position="7"/>
        <end position="79"/>
    </location>
</feature>
<feature type="compositionally biased region" description="Polar residues" evidence="4">
    <location>
        <begin position="129"/>
        <end position="141"/>
    </location>
</feature>
<dbReference type="InterPro" id="IPR003617">
    <property type="entry name" value="TFIIS/CRSP70_N_sub"/>
</dbReference>
<evidence type="ECO:0000313" key="6">
    <source>
        <dbReference type="EMBL" id="KAG8184846.1"/>
    </source>
</evidence>
<dbReference type="Gene3D" id="1.20.930.10">
    <property type="entry name" value="Conserved domain common to transcription factors TFIIS, elongin A, CRSP70"/>
    <property type="match status" value="1"/>
</dbReference>
<proteinExistence type="predicted"/>
<dbReference type="InterPro" id="IPR010684">
    <property type="entry name" value="RNA_pol_II_trans_fac_SIII_A"/>
</dbReference>
<keyword evidence="2 3" id="KW-0539">Nucleus</keyword>
<dbReference type="Pfam" id="PF08711">
    <property type="entry name" value="Med26"/>
    <property type="match status" value="1"/>
</dbReference>
<organism evidence="6 7">
    <name type="scientific">Oedothorax gibbosus</name>
    <dbReference type="NCBI Taxonomy" id="931172"/>
    <lineage>
        <taxon>Eukaryota</taxon>
        <taxon>Metazoa</taxon>
        <taxon>Ecdysozoa</taxon>
        <taxon>Arthropoda</taxon>
        <taxon>Chelicerata</taxon>
        <taxon>Arachnida</taxon>
        <taxon>Araneae</taxon>
        <taxon>Araneomorphae</taxon>
        <taxon>Entelegynae</taxon>
        <taxon>Araneoidea</taxon>
        <taxon>Linyphiidae</taxon>
        <taxon>Erigoninae</taxon>
        <taxon>Oedothorax</taxon>
    </lineage>
</organism>
<gene>
    <name evidence="6" type="ORF">JTE90_012094</name>
</gene>
<dbReference type="InterPro" id="IPR017923">
    <property type="entry name" value="TFIIS_N"/>
</dbReference>
<dbReference type="Pfam" id="PF06881">
    <property type="entry name" value="Elongin_A"/>
    <property type="match status" value="1"/>
</dbReference>
<dbReference type="SUPFAM" id="SSF47676">
    <property type="entry name" value="Conserved domain common to transcription factors TFIIS, elongin A, CRSP70"/>
    <property type="match status" value="1"/>
</dbReference>
<dbReference type="InterPro" id="IPR035441">
    <property type="entry name" value="TFIIS/LEDGF_dom_sf"/>
</dbReference>
<evidence type="ECO:0000313" key="7">
    <source>
        <dbReference type="Proteomes" id="UP000827092"/>
    </source>
</evidence>
<dbReference type="GO" id="GO:0070449">
    <property type="term" value="C:elongin complex"/>
    <property type="evidence" value="ECO:0007669"/>
    <property type="project" value="InterPro"/>
</dbReference>
<dbReference type="SMART" id="SM00509">
    <property type="entry name" value="TFS2N"/>
    <property type="match status" value="1"/>
</dbReference>
<feature type="region of interest" description="Disordered" evidence="4">
    <location>
        <begin position="79"/>
        <end position="327"/>
    </location>
</feature>
<feature type="region of interest" description="Disordered" evidence="4">
    <location>
        <begin position="603"/>
        <end position="629"/>
    </location>
</feature>
<protein>
    <recommendedName>
        <fullName evidence="5">TFIIS N-terminal domain-containing protein</fullName>
    </recommendedName>
</protein>
<comment type="subcellular location">
    <subcellularLocation>
        <location evidence="1 3">Nucleus</location>
    </subcellularLocation>
</comment>
<name>A0AAV6UNL9_9ARAC</name>
<feature type="compositionally biased region" description="Basic and acidic residues" evidence="4">
    <location>
        <begin position="93"/>
        <end position="111"/>
    </location>
</feature>
<feature type="compositionally biased region" description="Basic and acidic residues" evidence="4">
    <location>
        <begin position="205"/>
        <end position="225"/>
    </location>
</feature>
<evidence type="ECO:0000256" key="2">
    <source>
        <dbReference type="ARBA" id="ARBA00023242"/>
    </source>
</evidence>
<feature type="region of interest" description="Disordered" evidence="4">
    <location>
        <begin position="416"/>
        <end position="435"/>
    </location>
</feature>
<evidence type="ECO:0000256" key="1">
    <source>
        <dbReference type="ARBA" id="ARBA00004123"/>
    </source>
</evidence>
<dbReference type="Gene3D" id="6.10.250.3180">
    <property type="match status" value="1"/>
</dbReference>
<feature type="region of interest" description="Disordered" evidence="4">
    <location>
        <begin position="643"/>
        <end position="664"/>
    </location>
</feature>
<dbReference type="PANTHER" id="PTHR15141">
    <property type="entry name" value="TRANSCRIPTION ELONGATION FACTOR B POLYPEPTIDE 3"/>
    <property type="match status" value="1"/>
</dbReference>
<accession>A0AAV6UNL9</accession>
<feature type="compositionally biased region" description="Basic and acidic residues" evidence="4">
    <location>
        <begin position="262"/>
        <end position="313"/>
    </location>
</feature>
<comment type="caution">
    <text evidence="6">The sequence shown here is derived from an EMBL/GenBank/DDBJ whole genome shotgun (WGS) entry which is preliminary data.</text>
</comment>
<dbReference type="Proteomes" id="UP000827092">
    <property type="component" value="Unassembled WGS sequence"/>
</dbReference>
<feature type="compositionally biased region" description="Basic and acidic residues" evidence="4">
    <location>
        <begin position="166"/>
        <end position="194"/>
    </location>
</feature>